<organism evidence="2 3">
    <name type="scientific">Polarella glacialis</name>
    <name type="common">Dinoflagellate</name>
    <dbReference type="NCBI Taxonomy" id="89957"/>
    <lineage>
        <taxon>Eukaryota</taxon>
        <taxon>Sar</taxon>
        <taxon>Alveolata</taxon>
        <taxon>Dinophyceae</taxon>
        <taxon>Suessiales</taxon>
        <taxon>Suessiaceae</taxon>
        <taxon>Polarella</taxon>
    </lineage>
</organism>
<sequence>PVWLPTFCFRIDHPGKGCNLPSPPASAMPCATAIAGNPHQLPGLSQMAQGRLRNGSNWSNCGSLWPMSQDDSVYSCSTAASSPELVPGGNRSPGQSWNQMDFGFHDNWQRQMEDNALAEVEFYLPDAAQQAWSIYSADDFQYEPNKETLASADHLERLVASLFDEDESDEAAAEAPLAESDVGQYAETCDSSSVQGCTTAMLRNLPNKYMRDKLVDRLHACGFHGDIDFLYLPIDFRNKCNVGYCFINFRTDKACQRFKEDFHGMQSSKKLPGFNSKKVLEVSPARVQGLQPNIQRLQGSPVMAQVDGQPEWLPILIDKDGCTVEFPRTAEKVHDEGLVAAAFGNRKVPAVNAASKPGSAVRRRRRCWD</sequence>
<protein>
    <recommendedName>
        <fullName evidence="1">Mei2-like C-terminal RNA recognition motif domain-containing protein</fullName>
    </recommendedName>
</protein>
<feature type="non-terminal residue" evidence="2">
    <location>
        <position position="1"/>
    </location>
</feature>
<dbReference type="Proteomes" id="UP000654075">
    <property type="component" value="Unassembled WGS sequence"/>
</dbReference>
<evidence type="ECO:0000259" key="1">
    <source>
        <dbReference type="Pfam" id="PF04059"/>
    </source>
</evidence>
<dbReference type="CDD" id="cd12277">
    <property type="entry name" value="RRM3_MEI2_EAR1_like"/>
    <property type="match status" value="1"/>
</dbReference>
<keyword evidence="3" id="KW-1185">Reference proteome</keyword>
<dbReference type="InterPro" id="IPR035979">
    <property type="entry name" value="RBD_domain_sf"/>
</dbReference>
<dbReference type="InterPro" id="IPR012677">
    <property type="entry name" value="Nucleotide-bd_a/b_plait_sf"/>
</dbReference>
<evidence type="ECO:0000313" key="3">
    <source>
        <dbReference type="Proteomes" id="UP000654075"/>
    </source>
</evidence>
<dbReference type="EMBL" id="CAJNNV010028096">
    <property type="protein sequence ID" value="CAE8622940.1"/>
    <property type="molecule type" value="Genomic_DNA"/>
</dbReference>
<accession>A0A813G9R5</accession>
<comment type="caution">
    <text evidence="2">The sequence shown here is derived from an EMBL/GenBank/DDBJ whole genome shotgun (WGS) entry which is preliminary data.</text>
</comment>
<dbReference type="AlphaFoldDB" id="A0A813G9R5"/>
<dbReference type="InterPro" id="IPR007201">
    <property type="entry name" value="Mei2-like_Rrm_C"/>
</dbReference>
<dbReference type="SUPFAM" id="SSF54928">
    <property type="entry name" value="RNA-binding domain, RBD"/>
    <property type="match status" value="1"/>
</dbReference>
<reference evidence="2" key="1">
    <citation type="submission" date="2021-02" db="EMBL/GenBank/DDBJ databases">
        <authorList>
            <person name="Dougan E. K."/>
            <person name="Rhodes N."/>
            <person name="Thang M."/>
            <person name="Chan C."/>
        </authorList>
    </citation>
    <scope>NUCLEOTIDE SEQUENCE</scope>
</reference>
<name>A0A813G9R5_POLGL</name>
<dbReference type="GO" id="GO:0003676">
    <property type="term" value="F:nucleic acid binding"/>
    <property type="evidence" value="ECO:0007669"/>
    <property type="project" value="InterPro"/>
</dbReference>
<dbReference type="OrthoDB" id="417481at2759"/>
<feature type="domain" description="Mei2-like C-terminal RNA recognition motif" evidence="1">
    <location>
        <begin position="198"/>
        <end position="297"/>
    </location>
</feature>
<dbReference type="Pfam" id="PF04059">
    <property type="entry name" value="RRM_2"/>
    <property type="match status" value="1"/>
</dbReference>
<proteinExistence type="predicted"/>
<dbReference type="Gene3D" id="3.30.70.330">
    <property type="match status" value="1"/>
</dbReference>
<gene>
    <name evidence="2" type="ORF">PGLA1383_LOCUS40279</name>
</gene>
<evidence type="ECO:0000313" key="2">
    <source>
        <dbReference type="EMBL" id="CAE8622940.1"/>
    </source>
</evidence>